<protein>
    <recommendedName>
        <fullName evidence="1">SnoaL-like domain-containing protein</fullName>
    </recommendedName>
</protein>
<feature type="domain" description="SnoaL-like" evidence="1">
    <location>
        <begin position="12"/>
        <end position="88"/>
    </location>
</feature>
<dbReference type="SUPFAM" id="SSF54427">
    <property type="entry name" value="NTF2-like"/>
    <property type="match status" value="1"/>
</dbReference>
<name>A0A9W6KIU2_9ACTN</name>
<organism evidence="2 3">
    <name type="scientific">Dactylosporangium matsuzakiense</name>
    <dbReference type="NCBI Taxonomy" id="53360"/>
    <lineage>
        <taxon>Bacteria</taxon>
        <taxon>Bacillati</taxon>
        <taxon>Actinomycetota</taxon>
        <taxon>Actinomycetes</taxon>
        <taxon>Micromonosporales</taxon>
        <taxon>Micromonosporaceae</taxon>
        <taxon>Dactylosporangium</taxon>
    </lineage>
</organism>
<dbReference type="AlphaFoldDB" id="A0A9W6KIU2"/>
<sequence>MAERVLEQCRLFNEGVRTGDWGGYLDRFADTATLRIEGDPGSPYVGRAAIAGAYAAAPPDDTLDVTSVTCDGDEDIARVTWSAGGAGTLRIRWSAGRIAELSAQFDAPD</sequence>
<reference evidence="2" key="2">
    <citation type="submission" date="2023-01" db="EMBL/GenBank/DDBJ databases">
        <authorList>
            <person name="Sun Q."/>
            <person name="Evtushenko L."/>
        </authorList>
    </citation>
    <scope>NUCLEOTIDE SEQUENCE</scope>
    <source>
        <strain evidence="2">VKM Ac-1321</strain>
    </source>
</reference>
<accession>A0A9W6KIU2</accession>
<evidence type="ECO:0000259" key="1">
    <source>
        <dbReference type="Pfam" id="PF12680"/>
    </source>
</evidence>
<dbReference type="InterPro" id="IPR037401">
    <property type="entry name" value="SnoaL-like"/>
</dbReference>
<dbReference type="EMBL" id="BSFP01000011">
    <property type="protein sequence ID" value="GLL00875.1"/>
    <property type="molecule type" value="Genomic_DNA"/>
</dbReference>
<evidence type="ECO:0000313" key="2">
    <source>
        <dbReference type="EMBL" id="GLL00875.1"/>
    </source>
</evidence>
<keyword evidence="3" id="KW-1185">Reference proteome</keyword>
<dbReference type="InterPro" id="IPR032710">
    <property type="entry name" value="NTF2-like_dom_sf"/>
</dbReference>
<gene>
    <name evidence="2" type="ORF">GCM10017581_026160</name>
</gene>
<dbReference type="Pfam" id="PF12680">
    <property type="entry name" value="SnoaL_2"/>
    <property type="match status" value="1"/>
</dbReference>
<proteinExistence type="predicted"/>
<dbReference type="Proteomes" id="UP001143480">
    <property type="component" value="Unassembled WGS sequence"/>
</dbReference>
<dbReference type="RefSeq" id="WP_223092126.1">
    <property type="nucleotide sequence ID" value="NZ_BAAAXA010000001.1"/>
</dbReference>
<comment type="caution">
    <text evidence="2">The sequence shown here is derived from an EMBL/GenBank/DDBJ whole genome shotgun (WGS) entry which is preliminary data.</text>
</comment>
<reference evidence="2" key="1">
    <citation type="journal article" date="2014" name="Int. J. Syst. Evol. Microbiol.">
        <title>Complete genome sequence of Corynebacterium casei LMG S-19264T (=DSM 44701T), isolated from a smear-ripened cheese.</title>
        <authorList>
            <consortium name="US DOE Joint Genome Institute (JGI-PGF)"/>
            <person name="Walter F."/>
            <person name="Albersmeier A."/>
            <person name="Kalinowski J."/>
            <person name="Ruckert C."/>
        </authorList>
    </citation>
    <scope>NUCLEOTIDE SEQUENCE</scope>
    <source>
        <strain evidence="2">VKM Ac-1321</strain>
    </source>
</reference>
<dbReference type="Gene3D" id="3.10.450.50">
    <property type="match status" value="1"/>
</dbReference>
<evidence type="ECO:0000313" key="3">
    <source>
        <dbReference type="Proteomes" id="UP001143480"/>
    </source>
</evidence>